<dbReference type="Gene3D" id="3.40.1280.10">
    <property type="match status" value="1"/>
</dbReference>
<evidence type="ECO:0000256" key="2">
    <source>
        <dbReference type="ARBA" id="ARBA00005528"/>
    </source>
</evidence>
<dbReference type="InterPro" id="IPR029028">
    <property type="entry name" value="Alpha/beta_knot_MTases"/>
</dbReference>
<dbReference type="RefSeq" id="WP_353650758.1">
    <property type="nucleotide sequence ID" value="NZ_CP159218.1"/>
</dbReference>
<dbReference type="InterPro" id="IPR046887">
    <property type="entry name" value="RsmE_PUA-like"/>
</dbReference>
<dbReference type="CDD" id="cd18084">
    <property type="entry name" value="RsmE-like"/>
    <property type="match status" value="1"/>
</dbReference>
<evidence type="ECO:0000256" key="12">
    <source>
        <dbReference type="PIRNR" id="PIRNR015601"/>
    </source>
</evidence>
<evidence type="ECO:0000256" key="3">
    <source>
        <dbReference type="ARBA" id="ARBA00012328"/>
    </source>
</evidence>
<evidence type="ECO:0000256" key="11">
    <source>
        <dbReference type="ARBA" id="ARBA00047944"/>
    </source>
</evidence>
<dbReference type="FunFam" id="3.40.1280.10:FF:000023">
    <property type="entry name" value="Ribosomal RNA small subunit methyltransferase E"/>
    <property type="match status" value="1"/>
</dbReference>
<dbReference type="GO" id="GO:0005737">
    <property type="term" value="C:cytoplasm"/>
    <property type="evidence" value="ECO:0007669"/>
    <property type="project" value="UniProtKB-SubCell"/>
</dbReference>
<dbReference type="EMBL" id="CP159218">
    <property type="protein sequence ID" value="XCG65147.1"/>
    <property type="molecule type" value="Genomic_DNA"/>
</dbReference>
<dbReference type="Pfam" id="PF04452">
    <property type="entry name" value="Methyltrans_RNA"/>
    <property type="match status" value="1"/>
</dbReference>
<evidence type="ECO:0000256" key="1">
    <source>
        <dbReference type="ARBA" id="ARBA00004496"/>
    </source>
</evidence>
<evidence type="ECO:0000256" key="5">
    <source>
        <dbReference type="ARBA" id="ARBA00022490"/>
    </source>
</evidence>
<proteinExistence type="inferred from homology"/>
<reference evidence="15" key="1">
    <citation type="submission" date="2024-05" db="EMBL/GenBank/DDBJ databases">
        <authorList>
            <person name="Cai S.Y."/>
            <person name="Jin L.M."/>
            <person name="Li H.R."/>
        </authorList>
    </citation>
    <scope>NUCLEOTIDE SEQUENCE</scope>
    <source>
        <strain evidence="15">A5-74</strain>
    </source>
</reference>
<name>A0AAU8DT18_9ACTN</name>
<dbReference type="InterPro" id="IPR006700">
    <property type="entry name" value="RsmE"/>
</dbReference>
<dbReference type="InterPro" id="IPR015947">
    <property type="entry name" value="PUA-like_sf"/>
</dbReference>
<dbReference type="PANTHER" id="PTHR30027:SF3">
    <property type="entry name" value="16S RRNA (URACIL(1498)-N(3))-METHYLTRANSFERASE"/>
    <property type="match status" value="1"/>
</dbReference>
<protein>
    <recommendedName>
        <fullName evidence="4 12">Ribosomal RNA small subunit methyltransferase E</fullName>
        <ecNumber evidence="3 12">2.1.1.193</ecNumber>
    </recommendedName>
</protein>
<dbReference type="Pfam" id="PF20260">
    <property type="entry name" value="PUA_4"/>
    <property type="match status" value="1"/>
</dbReference>
<sequence length="246" mass="25705">MAGEAWYLLEQPPVVGELLLDGAEGRHAATVRRTRVGERIVLTDGAGAVGSGVVLSVEKSSLVARVDEVRAEPRPAVTVTVVQALPKGERSDLVVELLTEAGVDAVVPWQAARCVARWEGPKAAKGVAKWRTIARESAKQARRPWIPAVAELADTAEVVRLIAAADLALVLHEAADAPGAALTDVDWPVAAEVVLVVGPEGGVAPQEIERFTAAGARTVRLGPQVLRTSTAGAVALGALGVLARRW</sequence>
<evidence type="ECO:0000313" key="15">
    <source>
        <dbReference type="EMBL" id="XCG65147.1"/>
    </source>
</evidence>
<evidence type="ECO:0000256" key="8">
    <source>
        <dbReference type="ARBA" id="ARBA00022679"/>
    </source>
</evidence>
<accession>A0AAU8DT18</accession>
<evidence type="ECO:0000259" key="14">
    <source>
        <dbReference type="Pfam" id="PF20260"/>
    </source>
</evidence>
<keyword evidence="7 12" id="KW-0489">Methyltransferase</keyword>
<evidence type="ECO:0000256" key="6">
    <source>
        <dbReference type="ARBA" id="ARBA00022552"/>
    </source>
</evidence>
<evidence type="ECO:0000256" key="9">
    <source>
        <dbReference type="ARBA" id="ARBA00022691"/>
    </source>
</evidence>
<evidence type="ECO:0000259" key="13">
    <source>
        <dbReference type="Pfam" id="PF04452"/>
    </source>
</evidence>
<feature type="domain" description="Ribosomal RNA small subunit methyltransferase E PUA-like" evidence="14">
    <location>
        <begin position="20"/>
        <end position="66"/>
    </location>
</feature>
<comment type="similarity">
    <text evidence="2 12">Belongs to the RNA methyltransferase RsmE family.</text>
</comment>
<organism evidence="15">
    <name type="scientific">Nakamurella sp. A5-74</name>
    <dbReference type="NCBI Taxonomy" id="3158264"/>
    <lineage>
        <taxon>Bacteria</taxon>
        <taxon>Bacillati</taxon>
        <taxon>Actinomycetota</taxon>
        <taxon>Actinomycetes</taxon>
        <taxon>Nakamurellales</taxon>
        <taxon>Nakamurellaceae</taxon>
        <taxon>Nakamurella</taxon>
    </lineage>
</organism>
<dbReference type="NCBIfam" id="TIGR00046">
    <property type="entry name" value="RsmE family RNA methyltransferase"/>
    <property type="match status" value="1"/>
</dbReference>
<keyword evidence="8 12" id="KW-0808">Transferase</keyword>
<keyword evidence="5 12" id="KW-0963">Cytoplasm</keyword>
<dbReference type="GO" id="GO:0070042">
    <property type="term" value="F:rRNA (uridine-N3-)-methyltransferase activity"/>
    <property type="evidence" value="ECO:0007669"/>
    <property type="project" value="TreeGrafter"/>
</dbReference>
<dbReference type="NCBIfam" id="NF008693">
    <property type="entry name" value="PRK11713.2-3"/>
    <property type="match status" value="1"/>
</dbReference>
<evidence type="ECO:0000256" key="10">
    <source>
        <dbReference type="ARBA" id="ARBA00025699"/>
    </source>
</evidence>
<dbReference type="EC" id="2.1.1.193" evidence="3 12"/>
<dbReference type="InterPro" id="IPR046886">
    <property type="entry name" value="RsmE_MTase_dom"/>
</dbReference>
<dbReference type="GO" id="GO:0070475">
    <property type="term" value="P:rRNA base methylation"/>
    <property type="evidence" value="ECO:0007669"/>
    <property type="project" value="TreeGrafter"/>
</dbReference>
<dbReference type="SUPFAM" id="SSF75217">
    <property type="entry name" value="alpha/beta knot"/>
    <property type="match status" value="1"/>
</dbReference>
<keyword evidence="6 12" id="KW-0698">rRNA processing</keyword>
<dbReference type="AlphaFoldDB" id="A0AAU8DT18"/>
<evidence type="ECO:0000256" key="4">
    <source>
        <dbReference type="ARBA" id="ARBA00013673"/>
    </source>
</evidence>
<gene>
    <name evidence="15" type="ORF">ABLG96_07585</name>
</gene>
<comment type="catalytic activity">
    <reaction evidence="11 12">
        <text>uridine(1498) in 16S rRNA + S-adenosyl-L-methionine = N(3)-methyluridine(1498) in 16S rRNA + S-adenosyl-L-homocysteine + H(+)</text>
        <dbReference type="Rhea" id="RHEA:42920"/>
        <dbReference type="Rhea" id="RHEA-COMP:10283"/>
        <dbReference type="Rhea" id="RHEA-COMP:10284"/>
        <dbReference type="ChEBI" id="CHEBI:15378"/>
        <dbReference type="ChEBI" id="CHEBI:57856"/>
        <dbReference type="ChEBI" id="CHEBI:59789"/>
        <dbReference type="ChEBI" id="CHEBI:65315"/>
        <dbReference type="ChEBI" id="CHEBI:74502"/>
        <dbReference type="EC" id="2.1.1.193"/>
    </reaction>
</comment>
<dbReference type="PANTHER" id="PTHR30027">
    <property type="entry name" value="RIBOSOMAL RNA SMALL SUBUNIT METHYLTRANSFERASE E"/>
    <property type="match status" value="1"/>
</dbReference>
<dbReference type="SUPFAM" id="SSF88697">
    <property type="entry name" value="PUA domain-like"/>
    <property type="match status" value="1"/>
</dbReference>
<comment type="function">
    <text evidence="10 12">Specifically methylates the N3 position of the uracil ring of uridine 1498 (m3U1498) in 16S rRNA. Acts on the fully assembled 30S ribosomal subunit.</text>
</comment>
<feature type="domain" description="Ribosomal RNA small subunit methyltransferase E methyltransferase" evidence="13">
    <location>
        <begin position="76"/>
        <end position="239"/>
    </location>
</feature>
<evidence type="ECO:0000256" key="7">
    <source>
        <dbReference type="ARBA" id="ARBA00022603"/>
    </source>
</evidence>
<dbReference type="Gene3D" id="2.40.240.20">
    <property type="entry name" value="Hypothetical PUA domain-like, domain 1"/>
    <property type="match status" value="1"/>
</dbReference>
<dbReference type="PIRSF" id="PIRSF015601">
    <property type="entry name" value="MTase_slr0722"/>
    <property type="match status" value="1"/>
</dbReference>
<dbReference type="InterPro" id="IPR029026">
    <property type="entry name" value="tRNA_m1G_MTases_N"/>
</dbReference>
<keyword evidence="9 12" id="KW-0949">S-adenosyl-L-methionine</keyword>
<comment type="subcellular location">
    <subcellularLocation>
        <location evidence="1 12">Cytoplasm</location>
    </subcellularLocation>
</comment>